<gene>
    <name evidence="1" type="ordered locus">MTR_2g043490</name>
</gene>
<evidence type="ECO:0000313" key="1">
    <source>
        <dbReference type="EMBL" id="KEH37627.1"/>
    </source>
</evidence>
<reference evidence="1 3" key="1">
    <citation type="journal article" date="2011" name="Nature">
        <title>The Medicago genome provides insight into the evolution of rhizobial symbioses.</title>
        <authorList>
            <person name="Young N.D."/>
            <person name="Debelle F."/>
            <person name="Oldroyd G.E."/>
            <person name="Geurts R."/>
            <person name="Cannon S.B."/>
            <person name="Udvardi M.K."/>
            <person name="Benedito V.A."/>
            <person name="Mayer K.F."/>
            <person name="Gouzy J."/>
            <person name="Schoof H."/>
            <person name="Van de Peer Y."/>
            <person name="Proost S."/>
            <person name="Cook D.R."/>
            <person name="Meyers B.C."/>
            <person name="Spannagl M."/>
            <person name="Cheung F."/>
            <person name="De Mita S."/>
            <person name="Krishnakumar V."/>
            <person name="Gundlach H."/>
            <person name="Zhou S."/>
            <person name="Mudge J."/>
            <person name="Bharti A.K."/>
            <person name="Murray J.D."/>
            <person name="Naoumkina M.A."/>
            <person name="Rosen B."/>
            <person name="Silverstein K.A."/>
            <person name="Tang H."/>
            <person name="Rombauts S."/>
            <person name="Zhao P.X."/>
            <person name="Zhou P."/>
            <person name="Barbe V."/>
            <person name="Bardou P."/>
            <person name="Bechner M."/>
            <person name="Bellec A."/>
            <person name="Berger A."/>
            <person name="Berges H."/>
            <person name="Bidwell S."/>
            <person name="Bisseling T."/>
            <person name="Choisne N."/>
            <person name="Couloux A."/>
            <person name="Denny R."/>
            <person name="Deshpande S."/>
            <person name="Dai X."/>
            <person name="Doyle J.J."/>
            <person name="Dudez A.M."/>
            <person name="Farmer A.D."/>
            <person name="Fouteau S."/>
            <person name="Franken C."/>
            <person name="Gibelin C."/>
            <person name="Gish J."/>
            <person name="Goldstein S."/>
            <person name="Gonzalez A.J."/>
            <person name="Green P.J."/>
            <person name="Hallab A."/>
            <person name="Hartog M."/>
            <person name="Hua A."/>
            <person name="Humphray S.J."/>
            <person name="Jeong D.H."/>
            <person name="Jing Y."/>
            <person name="Jocker A."/>
            <person name="Kenton S.M."/>
            <person name="Kim D.J."/>
            <person name="Klee K."/>
            <person name="Lai H."/>
            <person name="Lang C."/>
            <person name="Lin S."/>
            <person name="Macmil S.L."/>
            <person name="Magdelenat G."/>
            <person name="Matthews L."/>
            <person name="McCorrison J."/>
            <person name="Monaghan E.L."/>
            <person name="Mun J.H."/>
            <person name="Najar F.Z."/>
            <person name="Nicholson C."/>
            <person name="Noirot C."/>
            <person name="O'Bleness M."/>
            <person name="Paule C.R."/>
            <person name="Poulain J."/>
            <person name="Prion F."/>
            <person name="Qin B."/>
            <person name="Qu C."/>
            <person name="Retzel E.F."/>
            <person name="Riddle C."/>
            <person name="Sallet E."/>
            <person name="Samain S."/>
            <person name="Samson N."/>
            <person name="Sanders I."/>
            <person name="Saurat O."/>
            <person name="Scarpelli C."/>
            <person name="Schiex T."/>
            <person name="Segurens B."/>
            <person name="Severin A.J."/>
            <person name="Sherrier D.J."/>
            <person name="Shi R."/>
            <person name="Sims S."/>
            <person name="Singer S.R."/>
            <person name="Sinharoy S."/>
            <person name="Sterck L."/>
            <person name="Viollet A."/>
            <person name="Wang B.B."/>
            <person name="Wang K."/>
            <person name="Wang M."/>
            <person name="Wang X."/>
            <person name="Warfsmann J."/>
            <person name="Weissenbach J."/>
            <person name="White D.D."/>
            <person name="White J.D."/>
            <person name="Wiley G.B."/>
            <person name="Wincker P."/>
            <person name="Xing Y."/>
            <person name="Yang L."/>
            <person name="Yao Z."/>
            <person name="Ying F."/>
            <person name="Zhai J."/>
            <person name="Zhou L."/>
            <person name="Zuber A."/>
            <person name="Denarie J."/>
            <person name="Dixon R.A."/>
            <person name="May G.D."/>
            <person name="Schwartz D.C."/>
            <person name="Rogers J."/>
            <person name="Quetier F."/>
            <person name="Town C.D."/>
            <person name="Roe B.A."/>
        </authorList>
    </citation>
    <scope>NUCLEOTIDE SEQUENCE [LARGE SCALE GENOMIC DNA]</scope>
    <source>
        <strain evidence="1">A17</strain>
        <strain evidence="2 3">cv. Jemalong A17</strain>
    </source>
</reference>
<keyword evidence="3" id="KW-1185">Reference proteome</keyword>
<organism evidence="1 3">
    <name type="scientific">Medicago truncatula</name>
    <name type="common">Barrel medic</name>
    <name type="synonym">Medicago tribuloides</name>
    <dbReference type="NCBI Taxonomy" id="3880"/>
    <lineage>
        <taxon>Eukaryota</taxon>
        <taxon>Viridiplantae</taxon>
        <taxon>Streptophyta</taxon>
        <taxon>Embryophyta</taxon>
        <taxon>Tracheophyta</taxon>
        <taxon>Spermatophyta</taxon>
        <taxon>Magnoliopsida</taxon>
        <taxon>eudicotyledons</taxon>
        <taxon>Gunneridae</taxon>
        <taxon>Pentapetalae</taxon>
        <taxon>rosids</taxon>
        <taxon>fabids</taxon>
        <taxon>Fabales</taxon>
        <taxon>Fabaceae</taxon>
        <taxon>Papilionoideae</taxon>
        <taxon>50 kb inversion clade</taxon>
        <taxon>NPAAA clade</taxon>
        <taxon>Hologalegina</taxon>
        <taxon>IRL clade</taxon>
        <taxon>Trifolieae</taxon>
        <taxon>Medicago</taxon>
    </lineage>
</organism>
<proteinExistence type="predicted"/>
<reference evidence="1 3" key="2">
    <citation type="journal article" date="2014" name="BMC Genomics">
        <title>An improved genome release (version Mt4.0) for the model legume Medicago truncatula.</title>
        <authorList>
            <person name="Tang H."/>
            <person name="Krishnakumar V."/>
            <person name="Bidwell S."/>
            <person name="Rosen B."/>
            <person name="Chan A."/>
            <person name="Zhou S."/>
            <person name="Gentzbittel L."/>
            <person name="Childs K.L."/>
            <person name="Yandell M."/>
            <person name="Gundlach H."/>
            <person name="Mayer K.F."/>
            <person name="Schwartz D.C."/>
            <person name="Town C.D."/>
        </authorList>
    </citation>
    <scope>GENOME REANNOTATION</scope>
    <source>
        <strain evidence="1">A17</strain>
        <strain evidence="2 3">cv. Jemalong A17</strain>
    </source>
</reference>
<reference evidence="2" key="3">
    <citation type="submission" date="2015-04" db="UniProtKB">
        <authorList>
            <consortium name="EnsemblPlants"/>
        </authorList>
    </citation>
    <scope>IDENTIFICATION</scope>
    <source>
        <strain evidence="2">cv. Jemalong A17</strain>
    </source>
</reference>
<dbReference type="EnsemblPlants" id="KEH37627">
    <property type="protein sequence ID" value="KEH37627"/>
    <property type="gene ID" value="MTR_2g043490"/>
</dbReference>
<evidence type="ECO:0000313" key="2">
    <source>
        <dbReference type="EnsemblPlants" id="KEH37627"/>
    </source>
</evidence>
<dbReference type="AlphaFoldDB" id="A0A072V708"/>
<name>A0A072V708_MEDTR</name>
<accession>A0A072V708</accession>
<dbReference type="Proteomes" id="UP000002051">
    <property type="component" value="Chromosome 2"/>
</dbReference>
<protein>
    <submittedName>
        <fullName evidence="1">LCR</fullName>
    </submittedName>
</protein>
<evidence type="ECO:0000313" key="3">
    <source>
        <dbReference type="Proteomes" id="UP000002051"/>
    </source>
</evidence>
<dbReference type="HOGENOM" id="CLU_2982038_0_0_1"/>
<dbReference type="EMBL" id="CM001218">
    <property type="protein sequence ID" value="KEH37627.1"/>
    <property type="molecule type" value="Genomic_DNA"/>
</dbReference>
<sequence length="58" mass="6368">MTCCADDSCVLKYLGDCDPTVCQNWCRSIFADGTGTCLPDGNLRHPRNICNCVHKCSI</sequence>